<protein>
    <submittedName>
        <fullName evidence="1">Uncharacterized protein</fullName>
    </submittedName>
</protein>
<dbReference type="EMBL" id="CAJOBE010023828">
    <property type="protein sequence ID" value="CAF4259406.1"/>
    <property type="molecule type" value="Genomic_DNA"/>
</dbReference>
<name>A0A820FDL3_9BILA</name>
<proteinExistence type="predicted"/>
<evidence type="ECO:0000313" key="1">
    <source>
        <dbReference type="EMBL" id="CAF4259406.1"/>
    </source>
</evidence>
<dbReference type="PANTHER" id="PTHR46785">
    <property type="entry name" value="VON WILLEBRAND FACTOR A DOMAIN-CONTAINING PROTEIN 3B"/>
    <property type="match status" value="1"/>
</dbReference>
<reference evidence="1" key="1">
    <citation type="submission" date="2021-02" db="EMBL/GenBank/DDBJ databases">
        <authorList>
            <person name="Nowell W R."/>
        </authorList>
    </citation>
    <scope>NUCLEOTIDE SEQUENCE</scope>
</reference>
<dbReference type="Proteomes" id="UP000663874">
    <property type="component" value="Unassembled WGS sequence"/>
</dbReference>
<feature type="non-terminal residue" evidence="1">
    <location>
        <position position="1"/>
    </location>
</feature>
<accession>A0A820FDL3</accession>
<evidence type="ECO:0000313" key="2">
    <source>
        <dbReference type="Proteomes" id="UP000663874"/>
    </source>
</evidence>
<dbReference type="PANTHER" id="PTHR46785:SF1">
    <property type="entry name" value="VON WILLEBRAND FACTOR A DOMAIN-CONTAINING PROTEIN 3B"/>
    <property type="match status" value="1"/>
</dbReference>
<dbReference type="AlphaFoldDB" id="A0A820FDL3"/>
<comment type="caution">
    <text evidence="1">The sequence shown here is derived from an EMBL/GenBank/DDBJ whole genome shotgun (WGS) entry which is preliminary data.</text>
</comment>
<gene>
    <name evidence="1" type="ORF">FNK824_LOCUS38998</name>
</gene>
<sequence length="162" mass="18910">MSSTLLTTIDNNRTSRRTSLNHDQYFNASRGKTVDTKYAGNIYHEIQQDNGDRYVLTCRPEKLAEYRYRLIRMLNLLRKRLTFITSGSRRAFGIIGEPSVCFVCDCKTSDQRILNQFQTILISLFKEQVTKIKRFNIIWVSNDNEQFQQQPIDVTSTTIDQA</sequence>
<organism evidence="1 2">
    <name type="scientific">Rotaria sordida</name>
    <dbReference type="NCBI Taxonomy" id="392033"/>
    <lineage>
        <taxon>Eukaryota</taxon>
        <taxon>Metazoa</taxon>
        <taxon>Spiralia</taxon>
        <taxon>Gnathifera</taxon>
        <taxon>Rotifera</taxon>
        <taxon>Eurotatoria</taxon>
        <taxon>Bdelloidea</taxon>
        <taxon>Philodinida</taxon>
        <taxon>Philodinidae</taxon>
        <taxon>Rotaria</taxon>
    </lineage>
</organism>